<protein>
    <submittedName>
        <fullName evidence="1">Uncharacterized protein</fullName>
    </submittedName>
</protein>
<name>A0AC61L3C0_9EURY</name>
<gene>
    <name evidence="1" type="ORF">C4B59_07660</name>
</gene>
<evidence type="ECO:0000313" key="2">
    <source>
        <dbReference type="Proteomes" id="UP000248329"/>
    </source>
</evidence>
<sequence length="185" mass="21041">MTTDHEDGGTDGANRQVNSFVATKLLCAAGYQNRYMDRESADGTRRSIDRFIESEMIISERFIASVWKMFGDDYKTIIRNLSREYEKQIIKYPSGDMDMTNMTDVERLQLLFECGVSVDDTKAELAEDKLIRTTRHYRRHLGKDVREKIGISAARAGPVGICNLPGTERDISEGFGWAEGCLRVR</sequence>
<reference evidence="1" key="1">
    <citation type="submission" date="2018-01" db="EMBL/GenBank/DDBJ databases">
        <authorList>
            <person name="Krukenberg V."/>
        </authorList>
    </citation>
    <scope>NUCLEOTIDE SEQUENCE</scope>
    <source>
        <strain evidence="1">E20ANME2</strain>
    </source>
</reference>
<accession>A0AC61L3C0</accession>
<proteinExistence type="predicted"/>
<organism evidence="1 2">
    <name type="scientific">Candidatus Methanogaster sp</name>
    <dbReference type="NCBI Taxonomy" id="3386292"/>
    <lineage>
        <taxon>Archaea</taxon>
        <taxon>Methanobacteriati</taxon>
        <taxon>Methanobacteriota</taxon>
        <taxon>Stenosarchaea group</taxon>
        <taxon>Methanomicrobia</taxon>
        <taxon>Methanosarcinales</taxon>
        <taxon>ANME-2 cluster</taxon>
        <taxon>Candidatus Methanogasteraceae</taxon>
        <taxon>Candidatus Methanogaster</taxon>
    </lineage>
</organism>
<dbReference type="EMBL" id="PQXF01000011">
    <property type="protein sequence ID" value="PXF60851.1"/>
    <property type="molecule type" value="Genomic_DNA"/>
</dbReference>
<dbReference type="Proteomes" id="UP000248329">
    <property type="component" value="Unassembled WGS sequence"/>
</dbReference>
<comment type="caution">
    <text evidence="1">The sequence shown here is derived from an EMBL/GenBank/DDBJ whole genome shotgun (WGS) entry which is preliminary data.</text>
</comment>
<evidence type="ECO:0000313" key="1">
    <source>
        <dbReference type="EMBL" id="PXF60851.1"/>
    </source>
</evidence>